<dbReference type="RefSeq" id="WP_095073867.1">
    <property type="nucleotide sequence ID" value="NZ_LT899436.1"/>
</dbReference>
<dbReference type="SUPFAM" id="SSF51735">
    <property type="entry name" value="NAD(P)-binding Rossmann-fold domains"/>
    <property type="match status" value="1"/>
</dbReference>
<reference evidence="2 3" key="1">
    <citation type="submission" date="2017-07" db="EMBL/GenBank/DDBJ databases">
        <authorList>
            <person name="Sun Z.S."/>
            <person name="Albrecht U."/>
            <person name="Echele G."/>
            <person name="Lee C.C."/>
        </authorList>
    </citation>
    <scope>NUCLEOTIDE SEQUENCE [LARGE SCALE GENOMIC DNA]</scope>
    <source>
        <strain evidence="3">type strain: KCTC 22618</strain>
    </source>
</reference>
<dbReference type="EMBL" id="LT899436">
    <property type="protein sequence ID" value="SNR16958.1"/>
    <property type="molecule type" value="Genomic_DNA"/>
</dbReference>
<evidence type="ECO:0000313" key="3">
    <source>
        <dbReference type="Proteomes" id="UP000215214"/>
    </source>
</evidence>
<protein>
    <submittedName>
        <fullName evidence="2">Dihydroflavonol-4-reductase</fullName>
    </submittedName>
</protein>
<keyword evidence="3" id="KW-1185">Reference proteome</keyword>
<evidence type="ECO:0000259" key="1">
    <source>
        <dbReference type="Pfam" id="PF01370"/>
    </source>
</evidence>
<dbReference type="GO" id="GO:0005737">
    <property type="term" value="C:cytoplasm"/>
    <property type="evidence" value="ECO:0007669"/>
    <property type="project" value="TreeGrafter"/>
</dbReference>
<sequence length="324" mass="36432">MRVLVTGANGLLATNIIAVLLKKKYHVIGLLRNEKSFALPTHENLKLHIGDITKSESFESILPEIDCIIHAAALTGQDIIDYNIYKNVNATATATLYKKALQHNIKTFVYISTANCFGFGSLNDLGNEKKPIRFPFSKSLYAKSKLEGQERILQLAKENSETKLVTLNPTFMIGSYDTKPSSGRLVLSAHNKKIIFYPPGGKSFINVTDAANAVVNAIDLGKHCESYILCGENLSYKEFYKKVTHQLEQKSSYIKIPKFLLYGIGYFGNLLRFFKIKTDISLTNVQTLCVNNYYSNQKAKEELKLEQNPIENGISEAIEWFKLN</sequence>
<name>A0A238UEE9_9FLAO</name>
<organism evidence="2 3">
    <name type="scientific">Tenacibaculum jejuense</name>
    <dbReference type="NCBI Taxonomy" id="584609"/>
    <lineage>
        <taxon>Bacteria</taxon>
        <taxon>Pseudomonadati</taxon>
        <taxon>Bacteroidota</taxon>
        <taxon>Flavobacteriia</taxon>
        <taxon>Flavobacteriales</taxon>
        <taxon>Flavobacteriaceae</taxon>
        <taxon>Tenacibaculum</taxon>
    </lineage>
</organism>
<dbReference type="Pfam" id="PF01370">
    <property type="entry name" value="Epimerase"/>
    <property type="match status" value="1"/>
</dbReference>
<evidence type="ECO:0000313" key="2">
    <source>
        <dbReference type="EMBL" id="SNR16958.1"/>
    </source>
</evidence>
<dbReference type="Gene3D" id="3.40.50.720">
    <property type="entry name" value="NAD(P)-binding Rossmann-like Domain"/>
    <property type="match status" value="1"/>
</dbReference>
<gene>
    <name evidence="2" type="ORF">TJEJU_3307</name>
</gene>
<proteinExistence type="predicted"/>
<dbReference type="AlphaFoldDB" id="A0A238UEE9"/>
<dbReference type="InterPro" id="IPR001509">
    <property type="entry name" value="Epimerase_deHydtase"/>
</dbReference>
<dbReference type="Proteomes" id="UP000215214">
    <property type="component" value="Chromosome TJEJU"/>
</dbReference>
<dbReference type="KEGG" id="tje:TJEJU_3307"/>
<dbReference type="PANTHER" id="PTHR48079:SF6">
    <property type="entry name" value="NAD(P)-BINDING DOMAIN-CONTAINING PROTEIN-RELATED"/>
    <property type="match status" value="1"/>
</dbReference>
<accession>A0A238UEE9</accession>
<dbReference type="PANTHER" id="PTHR48079">
    <property type="entry name" value="PROTEIN YEEZ"/>
    <property type="match status" value="1"/>
</dbReference>
<feature type="domain" description="NAD-dependent epimerase/dehydratase" evidence="1">
    <location>
        <begin position="3"/>
        <end position="226"/>
    </location>
</feature>
<dbReference type="OrthoDB" id="9803111at2"/>
<dbReference type="InterPro" id="IPR036291">
    <property type="entry name" value="NAD(P)-bd_dom_sf"/>
</dbReference>
<dbReference type="InterPro" id="IPR051783">
    <property type="entry name" value="NAD(P)-dependent_oxidoreduct"/>
</dbReference>
<dbReference type="GO" id="GO:0004029">
    <property type="term" value="F:aldehyde dehydrogenase (NAD+) activity"/>
    <property type="evidence" value="ECO:0007669"/>
    <property type="project" value="TreeGrafter"/>
</dbReference>